<dbReference type="AlphaFoldDB" id="A0A9P8VVC2"/>
<dbReference type="InterPro" id="IPR024368">
    <property type="entry name" value="Ecl1/2/3"/>
</dbReference>
<evidence type="ECO:0000313" key="1">
    <source>
        <dbReference type="EMBL" id="KAH6874309.1"/>
    </source>
</evidence>
<dbReference type="EMBL" id="JAGPYM010000040">
    <property type="protein sequence ID" value="KAH6874309.1"/>
    <property type="molecule type" value="Genomic_DNA"/>
</dbReference>
<proteinExistence type="predicted"/>
<dbReference type="OrthoDB" id="2563506at2759"/>
<keyword evidence="2" id="KW-1185">Reference proteome</keyword>
<dbReference type="Pfam" id="PF12855">
    <property type="entry name" value="Ecl1"/>
    <property type="match status" value="1"/>
</dbReference>
<evidence type="ECO:0000313" key="2">
    <source>
        <dbReference type="Proteomes" id="UP000777438"/>
    </source>
</evidence>
<reference evidence="1 2" key="1">
    <citation type="journal article" date="2021" name="Nat. Commun.">
        <title>Genetic determinants of endophytism in the Arabidopsis root mycobiome.</title>
        <authorList>
            <person name="Mesny F."/>
            <person name="Miyauchi S."/>
            <person name="Thiergart T."/>
            <person name="Pickel B."/>
            <person name="Atanasova L."/>
            <person name="Karlsson M."/>
            <person name="Huettel B."/>
            <person name="Barry K.W."/>
            <person name="Haridas S."/>
            <person name="Chen C."/>
            <person name="Bauer D."/>
            <person name="Andreopoulos W."/>
            <person name="Pangilinan J."/>
            <person name="LaButti K."/>
            <person name="Riley R."/>
            <person name="Lipzen A."/>
            <person name="Clum A."/>
            <person name="Drula E."/>
            <person name="Henrissat B."/>
            <person name="Kohler A."/>
            <person name="Grigoriev I.V."/>
            <person name="Martin F.M."/>
            <person name="Hacquard S."/>
        </authorList>
    </citation>
    <scope>NUCLEOTIDE SEQUENCE [LARGE SCALE GENOMIC DNA]</scope>
    <source>
        <strain evidence="1 2">MPI-CAGE-CH-0241</strain>
    </source>
</reference>
<protein>
    <submittedName>
        <fullName evidence="1">Uncharacterized protein</fullName>
    </submittedName>
</protein>
<organism evidence="1 2">
    <name type="scientific">Thelonectria olida</name>
    <dbReference type="NCBI Taxonomy" id="1576542"/>
    <lineage>
        <taxon>Eukaryota</taxon>
        <taxon>Fungi</taxon>
        <taxon>Dikarya</taxon>
        <taxon>Ascomycota</taxon>
        <taxon>Pezizomycotina</taxon>
        <taxon>Sordariomycetes</taxon>
        <taxon>Hypocreomycetidae</taxon>
        <taxon>Hypocreales</taxon>
        <taxon>Nectriaceae</taxon>
        <taxon>Thelonectria</taxon>
    </lineage>
</organism>
<name>A0A9P8VVC2_9HYPO</name>
<accession>A0A9P8VVC2</accession>
<comment type="caution">
    <text evidence="1">The sequence shown here is derived from an EMBL/GenBank/DDBJ whole genome shotgun (WGS) entry which is preliminary data.</text>
</comment>
<dbReference type="Proteomes" id="UP000777438">
    <property type="component" value="Unassembled WGS sequence"/>
</dbReference>
<gene>
    <name evidence="1" type="ORF">B0T10DRAFT_415543</name>
</gene>
<sequence length="87" mass="9769">MTFDLWIYQFCLACEKQVQSEGASYCSESCKMVDSESATLPPSSQVSFMQSTASTNDAGHLSNNAMTELRAYAVSFEQVTMQRRRSY</sequence>